<name>A0A1E3AXJ9_9FIRM</name>
<dbReference type="EMBL" id="MCGI01000001">
    <property type="protein sequence ID" value="ODM12906.1"/>
    <property type="molecule type" value="Genomic_DNA"/>
</dbReference>
<dbReference type="RefSeq" id="WP_009254392.1">
    <property type="nucleotide sequence ID" value="NZ_BAABXS010000003.1"/>
</dbReference>
<organism evidence="1 2">
    <name type="scientific">Eisenbergiella tayi</name>
    <dbReference type="NCBI Taxonomy" id="1432052"/>
    <lineage>
        <taxon>Bacteria</taxon>
        <taxon>Bacillati</taxon>
        <taxon>Bacillota</taxon>
        <taxon>Clostridia</taxon>
        <taxon>Lachnospirales</taxon>
        <taxon>Lachnospiraceae</taxon>
        <taxon>Eisenbergiella</taxon>
    </lineage>
</organism>
<evidence type="ECO:0000313" key="2">
    <source>
        <dbReference type="Proteomes" id="UP000095003"/>
    </source>
</evidence>
<dbReference type="Proteomes" id="UP000095003">
    <property type="component" value="Unassembled WGS sequence"/>
</dbReference>
<accession>A0A1E3AXJ9</accession>
<gene>
    <name evidence="1" type="ORF">BEH84_00621</name>
</gene>
<comment type="caution">
    <text evidence="1">The sequence shown here is derived from an EMBL/GenBank/DDBJ whole genome shotgun (WGS) entry which is preliminary data.</text>
</comment>
<protein>
    <submittedName>
        <fullName evidence="1">Uncharacterized protein</fullName>
    </submittedName>
</protein>
<dbReference type="AlphaFoldDB" id="A0A1E3AXJ9"/>
<sequence length="56" mass="6786">MENGILIDKKYAIICYYKECEMKQILICRWQAQELEWVELEKRSSSNVKRDAFGRK</sequence>
<dbReference type="GeneID" id="93305279"/>
<proteinExistence type="predicted"/>
<evidence type="ECO:0000313" key="1">
    <source>
        <dbReference type="EMBL" id="ODM12906.1"/>
    </source>
</evidence>
<reference evidence="1 2" key="1">
    <citation type="submission" date="2016-07" db="EMBL/GenBank/DDBJ databases">
        <title>Characterization of isolates of Eisenbergiella tayi derived from blood cultures, using whole genome sequencing.</title>
        <authorList>
            <person name="Burdz T."/>
            <person name="Wiebe D."/>
            <person name="Huynh C."/>
            <person name="Bernard K."/>
        </authorList>
    </citation>
    <scope>NUCLEOTIDE SEQUENCE [LARGE SCALE GENOMIC DNA]</scope>
    <source>
        <strain evidence="1 2">NML 120489</strain>
    </source>
</reference>